<dbReference type="Proteomes" id="UP000189542">
    <property type="component" value="Unassembled WGS sequence"/>
</dbReference>
<sequence length="184" mass="21331">MQTELIRELNVIFKAFPQFWDGEKLYHSRIIEAISQKSPELIKLLVNNEKIKSVYGTNIDGILIFDFDKLCSLLKYKEYWANSFTKYRNKVGLTSEGKYLDYSSDVVLDFPFKDCVLEGGMTKEEQGKNEVYYNEVIARDEIDRLFSAKALTKVKRFTAKGVEENITEFDINENLIIKGNNLIA</sequence>
<dbReference type="EMBL" id="LVWB01000008">
    <property type="protein sequence ID" value="ONI59905.1"/>
    <property type="molecule type" value="Genomic_DNA"/>
</dbReference>
<keyword evidence="2" id="KW-0808">Transferase</keyword>
<dbReference type="GO" id="GO:0008168">
    <property type="term" value="F:methyltransferase activity"/>
    <property type="evidence" value="ECO:0007669"/>
    <property type="project" value="UniProtKB-KW"/>
</dbReference>
<dbReference type="AlphaFoldDB" id="A0A1V2N8A8"/>
<dbReference type="GO" id="GO:0032259">
    <property type="term" value="P:methylation"/>
    <property type="evidence" value="ECO:0007669"/>
    <property type="project" value="UniProtKB-KW"/>
</dbReference>
<keyword evidence="2" id="KW-0489">Methyltransferase</keyword>
<comment type="caution">
    <text evidence="2">The sequence shown here is derived from an EMBL/GenBank/DDBJ whole genome shotgun (WGS) entry which is preliminary data.</text>
</comment>
<feature type="domain" description="Type III restriction/modification enzyme methylation subunit" evidence="1">
    <location>
        <begin position="39"/>
        <end position="93"/>
    </location>
</feature>
<evidence type="ECO:0000313" key="2">
    <source>
        <dbReference type="EMBL" id="ONI59905.1"/>
    </source>
</evidence>
<evidence type="ECO:0000313" key="3">
    <source>
        <dbReference type="Proteomes" id="UP000189542"/>
    </source>
</evidence>
<protein>
    <submittedName>
        <fullName evidence="2">Adenine specific DNA methylase</fullName>
    </submittedName>
</protein>
<proteinExistence type="predicted"/>
<organism evidence="2 3">
    <name type="scientific">Candidatus Liberibacter solanacearum</name>
    <dbReference type="NCBI Taxonomy" id="556287"/>
    <lineage>
        <taxon>Bacteria</taxon>
        <taxon>Pseudomonadati</taxon>
        <taxon>Pseudomonadota</taxon>
        <taxon>Alphaproteobacteria</taxon>
        <taxon>Hyphomicrobiales</taxon>
        <taxon>Rhizobiaceae</taxon>
        <taxon>Liberibacter</taxon>
    </lineage>
</organism>
<gene>
    <name evidence="2" type="ORF">AYO25_02205</name>
</gene>
<feature type="non-terminal residue" evidence="2">
    <location>
        <position position="184"/>
    </location>
</feature>
<accession>A0A1V2N8A8</accession>
<evidence type="ECO:0000259" key="1">
    <source>
        <dbReference type="Pfam" id="PF12564"/>
    </source>
</evidence>
<dbReference type="InterPro" id="IPR022221">
    <property type="entry name" value="TypeIII_RM_meth"/>
</dbReference>
<dbReference type="Pfam" id="PF12564">
    <property type="entry name" value="TypeIII_RM_meth"/>
    <property type="match status" value="1"/>
</dbReference>
<reference evidence="2 3" key="1">
    <citation type="journal article" date="2017" name="PLoS ONE">
        <title>Genomic sequence of 'Candidatus Liberibacter solanacearum' haplotype C and its comparison with haplotype A and B genomes.</title>
        <authorList>
            <person name="Wang J."/>
            <person name="Haapalainen M."/>
            <person name="Schott T."/>
            <person name="Thompson S.M."/>
            <person name="Smith G.R."/>
            <person name="Nissinen A.I."/>
            <person name="Pirhonen M."/>
        </authorList>
    </citation>
    <scope>NUCLEOTIDE SEQUENCE [LARGE SCALE GENOMIC DNA]</scope>
    <source>
        <strain evidence="2 3">FIN111</strain>
    </source>
</reference>
<name>A0A1V2N8A8_9HYPH</name>